<dbReference type="EMBL" id="MLJW01000052">
    <property type="protein sequence ID" value="OIR05113.1"/>
    <property type="molecule type" value="Genomic_DNA"/>
</dbReference>
<accession>A0A1J5S9C2</accession>
<dbReference type="GO" id="GO:0008194">
    <property type="term" value="F:UDP-glycosyltransferase activity"/>
    <property type="evidence" value="ECO:0007669"/>
    <property type="project" value="InterPro"/>
</dbReference>
<keyword evidence="3" id="KW-0808">Transferase</keyword>
<dbReference type="EC" id="2.4.1.278" evidence="3"/>
<dbReference type="AlphaFoldDB" id="A0A1J5S9C2"/>
<dbReference type="InterPro" id="IPR004276">
    <property type="entry name" value="GlycoTrans_28_N"/>
</dbReference>
<comment type="caution">
    <text evidence="3">The sequence shown here is derived from an EMBL/GenBank/DDBJ whole genome shotgun (WGS) entry which is preliminary data.</text>
</comment>
<dbReference type="InterPro" id="IPR002213">
    <property type="entry name" value="UDP_glucos_trans"/>
</dbReference>
<proteinExistence type="predicted"/>
<protein>
    <submittedName>
        <fullName evidence="3">3-alpha-mycarosylerythronolide B desosaminyl transferase</fullName>
        <ecNumber evidence="3">2.4.1.278</ecNumber>
    </submittedName>
</protein>
<evidence type="ECO:0000259" key="1">
    <source>
        <dbReference type="Pfam" id="PF03033"/>
    </source>
</evidence>
<evidence type="ECO:0000259" key="2">
    <source>
        <dbReference type="Pfam" id="PF06722"/>
    </source>
</evidence>
<feature type="domain" description="Glycosyltransferase family 28 N-terminal" evidence="1">
    <location>
        <begin position="7"/>
        <end position="134"/>
    </location>
</feature>
<dbReference type="PANTHER" id="PTHR48050:SF13">
    <property type="entry name" value="STEROL 3-BETA-GLUCOSYLTRANSFERASE UGT80A2"/>
    <property type="match status" value="1"/>
</dbReference>
<name>A0A1J5S9C2_9ZZZZ</name>
<reference evidence="3" key="1">
    <citation type="submission" date="2016-10" db="EMBL/GenBank/DDBJ databases">
        <title>Sequence of Gallionella enrichment culture.</title>
        <authorList>
            <person name="Poehlein A."/>
            <person name="Muehling M."/>
            <person name="Daniel R."/>
        </authorList>
    </citation>
    <scope>NUCLEOTIDE SEQUENCE</scope>
</reference>
<dbReference type="InterPro" id="IPR010610">
    <property type="entry name" value="EryCIII-like_C"/>
</dbReference>
<dbReference type="CDD" id="cd03784">
    <property type="entry name" value="GT1_Gtf-like"/>
    <property type="match status" value="1"/>
</dbReference>
<dbReference type="GO" id="GO:0016758">
    <property type="term" value="F:hexosyltransferase activity"/>
    <property type="evidence" value="ECO:0007669"/>
    <property type="project" value="InterPro"/>
</dbReference>
<organism evidence="3">
    <name type="scientific">mine drainage metagenome</name>
    <dbReference type="NCBI Taxonomy" id="410659"/>
    <lineage>
        <taxon>unclassified sequences</taxon>
        <taxon>metagenomes</taxon>
        <taxon>ecological metagenomes</taxon>
    </lineage>
</organism>
<dbReference type="Pfam" id="PF03033">
    <property type="entry name" value="Glyco_transf_28"/>
    <property type="match status" value="1"/>
</dbReference>
<dbReference type="PANTHER" id="PTHR48050">
    <property type="entry name" value="STEROL 3-BETA-GLUCOSYLTRANSFERASE"/>
    <property type="match status" value="1"/>
</dbReference>
<gene>
    <name evidence="3" type="primary">eryCIII</name>
    <name evidence="3" type="ORF">GALL_126710</name>
</gene>
<sequence length="418" mass="45865">MASPLRIIVVGLGSAGDVHPKVALALELRRRGHEVVLVAPSLFTGLARSLDLDFEPVLRDEDYESALMDPDAWHPLRAFFVVARRLVLPSMRPVYDIIRRRLESGRTVLAASGLALGARLAQERLGVPTATVHLQPIMLRSTIRPACYGFPDVISRLPHSLRRVYLAAADRFIIDPCLAPEFNAFRAELGLAPVRRLFDGWIHSPQRVIGLFPDWFAPPAPDWPRNVLLTGFPLWDEREVRAGSPELESFLAAGEPPLVFTAGSAMMQAHRFFAAAVEACRRTGRRALLLAQHAEQIPAGLPHHVRHFAYVPFSSLLPRCAALIHHGGIGTSAQALAAGVPQLVVPFAHDQPDNAMHLRRLGVAEVLPAARCTPGRLAKRFAALQDTSLREACRLQAKRMAAQRSISDTCVAIETLAP</sequence>
<feature type="domain" description="Erythromycin biosynthesis protein CIII-like C-terminal" evidence="2">
    <location>
        <begin position="292"/>
        <end position="405"/>
    </location>
</feature>
<dbReference type="Gene3D" id="3.40.50.2000">
    <property type="entry name" value="Glycogen Phosphorylase B"/>
    <property type="match status" value="2"/>
</dbReference>
<dbReference type="GO" id="GO:0005975">
    <property type="term" value="P:carbohydrate metabolic process"/>
    <property type="evidence" value="ECO:0007669"/>
    <property type="project" value="InterPro"/>
</dbReference>
<dbReference type="InterPro" id="IPR050426">
    <property type="entry name" value="Glycosyltransferase_28"/>
</dbReference>
<dbReference type="Pfam" id="PF06722">
    <property type="entry name" value="EryCIII-like_C"/>
    <property type="match status" value="1"/>
</dbReference>
<evidence type="ECO:0000313" key="3">
    <source>
        <dbReference type="EMBL" id="OIR05113.1"/>
    </source>
</evidence>
<keyword evidence="3" id="KW-0328">Glycosyltransferase</keyword>
<dbReference type="SUPFAM" id="SSF53756">
    <property type="entry name" value="UDP-Glycosyltransferase/glycogen phosphorylase"/>
    <property type="match status" value="1"/>
</dbReference>